<evidence type="ECO:0000313" key="1">
    <source>
        <dbReference type="EMBL" id="RJS46986.1"/>
    </source>
</evidence>
<dbReference type="SUPFAM" id="SSF109854">
    <property type="entry name" value="DinB/YfiT-like putative metalloenzymes"/>
    <property type="match status" value="1"/>
</dbReference>
<name>A0A3A5H8K6_9ACTN</name>
<gene>
    <name evidence="1" type="ORF">D4739_12690</name>
</gene>
<dbReference type="EMBL" id="QYRP01000002">
    <property type="protein sequence ID" value="RJS46986.1"/>
    <property type="molecule type" value="Genomic_DNA"/>
</dbReference>
<evidence type="ECO:0000313" key="2">
    <source>
        <dbReference type="Proteomes" id="UP000276542"/>
    </source>
</evidence>
<dbReference type="InterPro" id="IPR017519">
    <property type="entry name" value="CHP03085"/>
</dbReference>
<dbReference type="Proteomes" id="UP000276542">
    <property type="component" value="Unassembled WGS sequence"/>
</dbReference>
<sequence length="208" mass="22982">MTSAARTERELLCDLALTVGPDAPTLSGDWDVRHLMAHLVVRDRQPHNGIGIVVTAFADRHDRAVDRTAEHDFATLVDRVRTAWSPLSLPGVDSLANTVEFFVHHEDVRRARPGWEPRVHSRRLRNALWRVLPVLGRSLVVNAGVPVRLRRTDSGDTMTLRRGANPVVLSGDVGELVLFLYGRKQTHGLSFDGPDAHVTALKAASLGF</sequence>
<organism evidence="1 2">
    <name type="scientific">Nocardioides cavernaquae</name>
    <dbReference type="NCBI Taxonomy" id="2321396"/>
    <lineage>
        <taxon>Bacteria</taxon>
        <taxon>Bacillati</taxon>
        <taxon>Actinomycetota</taxon>
        <taxon>Actinomycetes</taxon>
        <taxon>Propionibacteriales</taxon>
        <taxon>Nocardioidaceae</taxon>
        <taxon>Nocardioides</taxon>
    </lineage>
</organism>
<accession>A0A3A5H8K6</accession>
<reference evidence="2" key="1">
    <citation type="submission" date="2018-09" db="EMBL/GenBank/DDBJ databases">
        <authorList>
            <person name="Zhu H."/>
        </authorList>
    </citation>
    <scope>NUCLEOTIDE SEQUENCE [LARGE SCALE GENOMIC DNA]</scope>
    <source>
        <strain evidence="2">K1W22B-1</strain>
    </source>
</reference>
<comment type="caution">
    <text evidence="1">The sequence shown here is derived from an EMBL/GenBank/DDBJ whole genome shotgun (WGS) entry which is preliminary data.</text>
</comment>
<dbReference type="NCBIfam" id="TIGR03083">
    <property type="entry name" value="maleylpyruvate isomerase family mycothiol-dependent enzyme"/>
    <property type="match status" value="1"/>
</dbReference>
<proteinExistence type="predicted"/>
<dbReference type="AlphaFoldDB" id="A0A3A5H8K6"/>
<keyword evidence="2" id="KW-1185">Reference proteome</keyword>
<dbReference type="RefSeq" id="WP_120060956.1">
    <property type="nucleotide sequence ID" value="NZ_QYRP01000002.1"/>
</dbReference>
<dbReference type="InterPro" id="IPR017517">
    <property type="entry name" value="Maleyloyr_isom"/>
</dbReference>
<dbReference type="NCBIfam" id="TIGR03085">
    <property type="entry name" value="TIGR03085 family metal-binding protein"/>
    <property type="match status" value="1"/>
</dbReference>
<dbReference type="InterPro" id="IPR034660">
    <property type="entry name" value="DinB/YfiT-like"/>
</dbReference>
<protein>
    <submittedName>
        <fullName evidence="1">TIGR03085 family protein</fullName>
    </submittedName>
</protein>
<dbReference type="OrthoDB" id="3268903at2"/>